<dbReference type="AlphaFoldDB" id="B4RMQ2"/>
<proteinExistence type="predicted"/>
<dbReference type="KEGG" id="ngk:NGK_1412"/>
<name>B4RMQ2_NEIG2</name>
<evidence type="ECO:0000313" key="1">
    <source>
        <dbReference type="EMBL" id="ACF30085.1"/>
    </source>
</evidence>
<accession>B4RMQ2</accession>
<evidence type="ECO:0000313" key="2">
    <source>
        <dbReference type="Proteomes" id="UP000002564"/>
    </source>
</evidence>
<sequence length="110" mass="12218">MSTESLQPNGQLSVGGRIGGSVGIPPDFLHIGRTRQIFAVLFARRGRYTKLLSAPIMGGNENAVPYGQASHSERFRRHLYSLRVKPPSCKAVAKKPFILTGCRDERRRIL</sequence>
<dbReference type="Proteomes" id="UP000002564">
    <property type="component" value="Chromosome"/>
</dbReference>
<dbReference type="HOGENOM" id="CLU_173260_0_0_4"/>
<reference evidence="1 2" key="1">
    <citation type="journal article" date="2008" name="J. Bacteriol.">
        <title>Complete genome sequence of Neisseria gonorrhoeae NCCP11945.</title>
        <authorList>
            <person name="Chung G.T."/>
            <person name="Yoo J.S."/>
            <person name="Oh H.B."/>
            <person name="Lee Y.S."/>
            <person name="Cha S.H."/>
            <person name="Kim S.J."/>
            <person name="Yoo C.K."/>
        </authorList>
    </citation>
    <scope>NUCLEOTIDE SEQUENCE [LARGE SCALE GENOMIC DNA]</scope>
    <source>
        <strain evidence="1 2">NCCP11945</strain>
    </source>
</reference>
<dbReference type="EMBL" id="CP001050">
    <property type="protein sequence ID" value="ACF30085.1"/>
    <property type="molecule type" value="Genomic_DNA"/>
</dbReference>
<gene>
    <name evidence="1" type="ordered locus">NGK_1412</name>
</gene>
<protein>
    <submittedName>
        <fullName evidence="1">Putative phage associated protein</fullName>
    </submittedName>
</protein>
<organism evidence="1 2">
    <name type="scientific">Neisseria gonorrhoeae (strain NCCP11945)</name>
    <dbReference type="NCBI Taxonomy" id="521006"/>
    <lineage>
        <taxon>Bacteria</taxon>
        <taxon>Pseudomonadati</taxon>
        <taxon>Pseudomonadota</taxon>
        <taxon>Betaproteobacteria</taxon>
        <taxon>Neisseriales</taxon>
        <taxon>Neisseriaceae</taxon>
        <taxon>Neisseria</taxon>
    </lineage>
</organism>